<name>A0A1E4TVA3_PACTA</name>
<dbReference type="SUPFAM" id="SSF53448">
    <property type="entry name" value="Nucleotide-diphospho-sugar transferases"/>
    <property type="match status" value="1"/>
</dbReference>
<sequence>MFRNVLILVLAIVLALQYNDNNNFYKRYLNKSISIKKELDLEHPDIDRAKLATNAYIRPELLGKRDRQQIGIENATILMLTRNWELPGVLDAMRSLEDRFNRDYKYPWTFLNDEPFTDDFIEKTSLMASGKTEYGLIPEEEWSKPKWINDTRMQESMDKMVEDDVIYAGSLSYRNMCRFNSGFFYKQELVKKYDYYFRVEPNVEYMCDFQYDPFTLMRKNGKLYGFIITIHEYEATIPTLWDTIEKFMDKYPEYIHENNAFEFITNKDIIGNIGLNVNSHSRYNLCHFWSNFEIGSLEFFRSKAYNDFFDFLEETGNFYYERWGDAPVHTLAVSLLMDKNKIHYFDDIGYYHEPFLSCPTSNMLKTNNRCICKKNTKTIDLTPHSCLSRWWKFGSGRNFLKEF</sequence>
<evidence type="ECO:0000313" key="9">
    <source>
        <dbReference type="Proteomes" id="UP000094236"/>
    </source>
</evidence>
<keyword evidence="5" id="KW-0735">Signal-anchor</keyword>
<feature type="chain" id="PRO_5009163356" description="Glycosyltransferase family 15 protein" evidence="7">
    <location>
        <begin position="18"/>
        <end position="403"/>
    </location>
</feature>
<dbReference type="Proteomes" id="UP000094236">
    <property type="component" value="Unassembled WGS sequence"/>
</dbReference>
<dbReference type="GO" id="GO:0000026">
    <property type="term" value="F:alpha-1,2-mannosyltransferase activity"/>
    <property type="evidence" value="ECO:0007669"/>
    <property type="project" value="TreeGrafter"/>
</dbReference>
<comment type="similarity">
    <text evidence="2">Belongs to the glycosyltransferase 15 family.</text>
</comment>
<evidence type="ECO:0008006" key="10">
    <source>
        <dbReference type="Google" id="ProtNLM"/>
    </source>
</evidence>
<dbReference type="AlphaFoldDB" id="A0A1E4TVA3"/>
<gene>
    <name evidence="8" type="ORF">PACTADRAFT_50354</name>
</gene>
<evidence type="ECO:0000256" key="5">
    <source>
        <dbReference type="ARBA" id="ARBA00022968"/>
    </source>
</evidence>
<keyword evidence="7" id="KW-0732">Signal</keyword>
<dbReference type="Gene3D" id="3.90.550.10">
    <property type="entry name" value="Spore Coat Polysaccharide Biosynthesis Protein SpsA, Chain A"/>
    <property type="match status" value="1"/>
</dbReference>
<evidence type="ECO:0000256" key="2">
    <source>
        <dbReference type="ARBA" id="ARBA00007677"/>
    </source>
</evidence>
<accession>A0A1E4TVA3</accession>
<dbReference type="GO" id="GO:0006493">
    <property type="term" value="P:protein O-linked glycosylation"/>
    <property type="evidence" value="ECO:0007669"/>
    <property type="project" value="TreeGrafter"/>
</dbReference>
<feature type="signal peptide" evidence="7">
    <location>
        <begin position="1"/>
        <end position="17"/>
    </location>
</feature>
<dbReference type="STRING" id="669874.A0A1E4TVA3"/>
<evidence type="ECO:0000256" key="7">
    <source>
        <dbReference type="SAM" id="SignalP"/>
    </source>
</evidence>
<dbReference type="GO" id="GO:0000032">
    <property type="term" value="P:cell wall mannoprotein biosynthetic process"/>
    <property type="evidence" value="ECO:0007669"/>
    <property type="project" value="TreeGrafter"/>
</dbReference>
<dbReference type="PANTHER" id="PTHR31121">
    <property type="entry name" value="ALPHA-1,2 MANNOSYLTRANSFERASE KTR1"/>
    <property type="match status" value="1"/>
</dbReference>
<dbReference type="InterPro" id="IPR002685">
    <property type="entry name" value="Glyco_trans_15"/>
</dbReference>
<evidence type="ECO:0000313" key="8">
    <source>
        <dbReference type="EMBL" id="ODV95657.1"/>
    </source>
</evidence>
<keyword evidence="4" id="KW-0808">Transferase</keyword>
<evidence type="ECO:0000256" key="3">
    <source>
        <dbReference type="ARBA" id="ARBA00022676"/>
    </source>
</evidence>
<dbReference type="FunFam" id="3.90.550.10:FF:000051">
    <property type="entry name" value="Alpha-1,2-mannosyltransferase (Ktr4)"/>
    <property type="match status" value="1"/>
</dbReference>
<feature type="active site" description="Nucleophile" evidence="6">
    <location>
        <position position="293"/>
    </location>
</feature>
<dbReference type="OrthoDB" id="439943at2759"/>
<dbReference type="GO" id="GO:0005794">
    <property type="term" value="C:Golgi apparatus"/>
    <property type="evidence" value="ECO:0007669"/>
    <property type="project" value="TreeGrafter"/>
</dbReference>
<dbReference type="GO" id="GO:0016020">
    <property type="term" value="C:membrane"/>
    <property type="evidence" value="ECO:0007669"/>
    <property type="project" value="UniProtKB-SubCell"/>
</dbReference>
<comment type="subcellular location">
    <subcellularLocation>
        <location evidence="1">Membrane</location>
        <topology evidence="1">Single-pass type II membrane protein</topology>
    </subcellularLocation>
</comment>
<dbReference type="EMBL" id="KV454014">
    <property type="protein sequence ID" value="ODV95657.1"/>
    <property type="molecule type" value="Genomic_DNA"/>
</dbReference>
<reference evidence="9" key="1">
    <citation type="submission" date="2016-05" db="EMBL/GenBank/DDBJ databases">
        <title>Comparative genomics of biotechnologically important yeasts.</title>
        <authorList>
            <consortium name="DOE Joint Genome Institute"/>
            <person name="Riley R."/>
            <person name="Haridas S."/>
            <person name="Wolfe K.H."/>
            <person name="Lopes M.R."/>
            <person name="Hittinger C.T."/>
            <person name="Goker M."/>
            <person name="Salamov A."/>
            <person name="Wisecaver J."/>
            <person name="Long T.M."/>
            <person name="Aerts A.L."/>
            <person name="Barry K."/>
            <person name="Choi C."/>
            <person name="Clum A."/>
            <person name="Coughlan A.Y."/>
            <person name="Deshpande S."/>
            <person name="Douglass A.P."/>
            <person name="Hanson S.J."/>
            <person name="Klenk H.-P."/>
            <person name="Labutti K."/>
            <person name="Lapidus A."/>
            <person name="Lindquist E."/>
            <person name="Lipzen A."/>
            <person name="Meier-Kolthoff J.P."/>
            <person name="Ohm R.A."/>
            <person name="Otillar R.P."/>
            <person name="Pangilinan J."/>
            <person name="Peng Y."/>
            <person name="Rokas A."/>
            <person name="Rosa C.A."/>
            <person name="Scheuner C."/>
            <person name="Sibirny A.A."/>
            <person name="Slot J.C."/>
            <person name="Stielow J.B."/>
            <person name="Sun H."/>
            <person name="Kurtzman C.P."/>
            <person name="Blackwell M."/>
            <person name="Grigoriev I.V."/>
            <person name="Jeffries T.W."/>
        </authorList>
    </citation>
    <scope>NUCLEOTIDE SEQUENCE [LARGE SCALE GENOMIC DNA]</scope>
    <source>
        <strain evidence="9">NRRL Y-2460</strain>
    </source>
</reference>
<dbReference type="GO" id="GO:0006487">
    <property type="term" value="P:protein N-linked glycosylation"/>
    <property type="evidence" value="ECO:0007669"/>
    <property type="project" value="TreeGrafter"/>
</dbReference>
<keyword evidence="3" id="KW-0328">Glycosyltransferase</keyword>
<evidence type="ECO:0000256" key="1">
    <source>
        <dbReference type="ARBA" id="ARBA00004606"/>
    </source>
</evidence>
<dbReference type="PIRSF" id="PIRSF018153">
    <property type="entry name" value="Glyco_trans_15"/>
    <property type="match status" value="1"/>
</dbReference>
<keyword evidence="5" id="KW-0812">Transmembrane</keyword>
<keyword evidence="9" id="KW-1185">Reference proteome</keyword>
<dbReference type="PANTHER" id="PTHR31121:SF10">
    <property type="entry name" value="MANNOSYLTRANSFERASE KTR2-RELATED"/>
    <property type="match status" value="1"/>
</dbReference>
<dbReference type="Pfam" id="PF01793">
    <property type="entry name" value="Glyco_transf_15"/>
    <property type="match status" value="1"/>
</dbReference>
<protein>
    <recommendedName>
        <fullName evidence="10">Glycosyltransferase family 15 protein</fullName>
    </recommendedName>
</protein>
<proteinExistence type="inferred from homology"/>
<evidence type="ECO:0000256" key="6">
    <source>
        <dbReference type="PIRSR" id="PIRSR018153-1"/>
    </source>
</evidence>
<evidence type="ECO:0000256" key="4">
    <source>
        <dbReference type="ARBA" id="ARBA00022679"/>
    </source>
</evidence>
<organism evidence="8 9">
    <name type="scientific">Pachysolen tannophilus NRRL Y-2460</name>
    <dbReference type="NCBI Taxonomy" id="669874"/>
    <lineage>
        <taxon>Eukaryota</taxon>
        <taxon>Fungi</taxon>
        <taxon>Dikarya</taxon>
        <taxon>Ascomycota</taxon>
        <taxon>Saccharomycotina</taxon>
        <taxon>Pichiomycetes</taxon>
        <taxon>Pachysolenaceae</taxon>
        <taxon>Pachysolen</taxon>
    </lineage>
</organism>
<dbReference type="InterPro" id="IPR029044">
    <property type="entry name" value="Nucleotide-diphossugar_trans"/>
</dbReference>